<keyword evidence="4" id="KW-1185">Reference proteome</keyword>
<dbReference type="RefSeq" id="WP_008709073.1">
    <property type="nucleotide sequence ID" value="NZ_DBEWVB010000078.1"/>
</dbReference>
<dbReference type="Gene3D" id="2.160.20.110">
    <property type="match status" value="1"/>
</dbReference>
<feature type="region of interest" description="Disordered" evidence="1">
    <location>
        <begin position="316"/>
        <end position="336"/>
    </location>
</feature>
<reference evidence="3 4" key="1">
    <citation type="submission" date="2022-06" db="EMBL/GenBank/DDBJ databases">
        <title>Isolation of gut microbiota from human fecal samples.</title>
        <authorList>
            <person name="Pamer E.G."/>
            <person name="Barat B."/>
            <person name="Waligurski E."/>
            <person name="Medina S."/>
            <person name="Paddock L."/>
            <person name="Mostad J."/>
        </authorList>
    </citation>
    <scope>NUCLEOTIDE SEQUENCE [LARGE SCALE GENOMIC DNA]</scope>
    <source>
        <strain evidence="3 4">DFI.9.90</strain>
    </source>
</reference>
<gene>
    <name evidence="3" type="ORF">NE630_07025</name>
</gene>
<proteinExistence type="predicted"/>
<evidence type="ECO:0000256" key="1">
    <source>
        <dbReference type="SAM" id="MobiDB-lite"/>
    </source>
</evidence>
<comment type="caution">
    <text evidence="3">The sequence shown here is derived from an EMBL/GenBank/DDBJ whole genome shotgun (WGS) entry which is preliminary data.</text>
</comment>
<protein>
    <submittedName>
        <fullName evidence="3">SYNERG-CTERM sorting domain-containing protein</fullName>
    </submittedName>
</protein>
<dbReference type="NCBIfam" id="TIGR04564">
    <property type="entry name" value="Synergist_CTERM"/>
    <property type="match status" value="1"/>
</dbReference>
<dbReference type="EMBL" id="JANFYT010000012">
    <property type="protein sequence ID" value="MCQ4814180.1"/>
    <property type="molecule type" value="Genomic_DNA"/>
</dbReference>
<feature type="chain" id="PRO_5043520924" evidence="2">
    <location>
        <begin position="26"/>
        <end position="488"/>
    </location>
</feature>
<keyword evidence="2" id="KW-0732">Signal</keyword>
<name>A0AAW5K4U5_9BACT</name>
<feature type="signal peptide" evidence="2">
    <location>
        <begin position="1"/>
        <end position="25"/>
    </location>
</feature>
<accession>A0AAW5K4U5</accession>
<feature type="compositionally biased region" description="Polar residues" evidence="1">
    <location>
        <begin position="322"/>
        <end position="336"/>
    </location>
</feature>
<dbReference type="Proteomes" id="UP001205919">
    <property type="component" value="Unassembled WGS sequence"/>
</dbReference>
<dbReference type="InterPro" id="IPR030821">
    <property type="entry name" value="Synergist_CTERM"/>
</dbReference>
<sequence>MNTKHLKTLITAIFLVIVLSVSASAETWEDYADTSWFDGPGAAAGTASDPYVIKTANELAGFAKICNDNINYSTKYTIAEFTGKTIVLANDIDLKNIEWIPIARLTVFHSNGFNGTFDGRGHSIKNLYISKIENPTKYIKVNGVGLFANLAASGVIKNLRVEGSVTTTQSQAAAAIVGYNMYGTIANVSTSCDILAASTRTDNTVSSGDWETGIGGLTPGFGKSGRGYAGGIVGVSSGGNIINCVVYGTIRSNPVSYAYAAGLVGYASNDAAPLTNIKNCVVLARSIKIEGGSAVVCAGLTGGMLQAVGSNSYWLKEDNNDDQPSNAGTTNPATKISQESDAPLSCVLLPQTDDTKRHAEKDCLIKLSAYPLLAKTSDAVCKWDFDDISVRVVSTDGTSALINSTTSGDKTFTVTITGINGIASDDVENAVTLRGQITLSDVESDDIAPGSEDVVPEKASSSGGGCSAGYGLLALLAIVPAALRRKKN</sequence>
<organism evidence="3 4">
    <name type="scientific">Cloacibacillus evryensis</name>
    <dbReference type="NCBI Taxonomy" id="508460"/>
    <lineage>
        <taxon>Bacteria</taxon>
        <taxon>Thermotogati</taxon>
        <taxon>Synergistota</taxon>
        <taxon>Synergistia</taxon>
        <taxon>Synergistales</taxon>
        <taxon>Synergistaceae</taxon>
        <taxon>Cloacibacillus</taxon>
    </lineage>
</organism>
<dbReference type="AlphaFoldDB" id="A0AAW5K4U5"/>
<evidence type="ECO:0000313" key="3">
    <source>
        <dbReference type="EMBL" id="MCQ4814180.1"/>
    </source>
</evidence>
<evidence type="ECO:0000256" key="2">
    <source>
        <dbReference type="SAM" id="SignalP"/>
    </source>
</evidence>
<evidence type="ECO:0000313" key="4">
    <source>
        <dbReference type="Proteomes" id="UP001205919"/>
    </source>
</evidence>